<dbReference type="InterPro" id="IPR029058">
    <property type="entry name" value="AB_hydrolase_fold"/>
</dbReference>
<dbReference type="Pfam" id="PF07859">
    <property type="entry name" value="Abhydrolase_3"/>
    <property type="match status" value="1"/>
</dbReference>
<protein>
    <submittedName>
        <fullName evidence="3">Unannotated protein</fullName>
    </submittedName>
</protein>
<proteinExistence type="predicted"/>
<name>A0A6J7Q0N4_9ZZZZ</name>
<evidence type="ECO:0000313" key="3">
    <source>
        <dbReference type="EMBL" id="CAB5009143.1"/>
    </source>
</evidence>
<keyword evidence="1" id="KW-0378">Hydrolase</keyword>
<dbReference type="InterPro" id="IPR050300">
    <property type="entry name" value="GDXG_lipolytic_enzyme"/>
</dbReference>
<dbReference type="PANTHER" id="PTHR48081:SF8">
    <property type="entry name" value="ALPHA_BETA HYDROLASE FOLD-3 DOMAIN-CONTAINING PROTEIN-RELATED"/>
    <property type="match status" value="1"/>
</dbReference>
<dbReference type="AlphaFoldDB" id="A0A6J7Q0N4"/>
<evidence type="ECO:0000259" key="2">
    <source>
        <dbReference type="Pfam" id="PF07859"/>
    </source>
</evidence>
<accession>A0A6J7Q0N4</accession>
<reference evidence="3" key="1">
    <citation type="submission" date="2020-05" db="EMBL/GenBank/DDBJ databases">
        <authorList>
            <person name="Chiriac C."/>
            <person name="Salcher M."/>
            <person name="Ghai R."/>
            <person name="Kavagutti S V."/>
        </authorList>
    </citation>
    <scope>NUCLEOTIDE SEQUENCE</scope>
</reference>
<feature type="domain" description="Alpha/beta hydrolase fold-3" evidence="2">
    <location>
        <begin position="79"/>
        <end position="284"/>
    </location>
</feature>
<evidence type="ECO:0000256" key="1">
    <source>
        <dbReference type="ARBA" id="ARBA00022801"/>
    </source>
</evidence>
<dbReference type="GO" id="GO:0016787">
    <property type="term" value="F:hydrolase activity"/>
    <property type="evidence" value="ECO:0007669"/>
    <property type="project" value="UniProtKB-KW"/>
</dbReference>
<gene>
    <name evidence="3" type="ORF">UFOPK4049_00931</name>
</gene>
<dbReference type="EMBL" id="CAFBPB010000125">
    <property type="protein sequence ID" value="CAB5009143.1"/>
    <property type="molecule type" value="Genomic_DNA"/>
</dbReference>
<organism evidence="3">
    <name type="scientific">freshwater metagenome</name>
    <dbReference type="NCBI Taxonomy" id="449393"/>
    <lineage>
        <taxon>unclassified sequences</taxon>
        <taxon>metagenomes</taxon>
        <taxon>ecological metagenomes</taxon>
    </lineage>
</organism>
<sequence length="310" mass="33749">MALDPQCKAFLDRVKSFNIPDLPVQGVHFARSNGHGEPDISGPLDPSVHLEHRYMTTATADVPITIYTPTTSGPKSGMAFFHGGGWILNHINKYDAQLTAMAAKTNSVIVAINYQTAPEHKFPIPFDDCYTLLEWMNANQKELGITTGKIGVGGDSAGGNLASAVALAARDRGKIAVAYQWLVYPCNGPEFVDSADVPNALDYGLTQPGMKWLWDQYLATPADRKNPYCVPHSATSFKDLPPTVIVTAEYDVLRADGIAYMEKLKAAGVQVAYQDCPGMIHGFFNYGKYIDAGIAIRDFFATEINRILAA</sequence>
<dbReference type="SUPFAM" id="SSF53474">
    <property type="entry name" value="alpha/beta-Hydrolases"/>
    <property type="match status" value="1"/>
</dbReference>
<dbReference type="Gene3D" id="3.40.50.1820">
    <property type="entry name" value="alpha/beta hydrolase"/>
    <property type="match status" value="1"/>
</dbReference>
<dbReference type="PANTHER" id="PTHR48081">
    <property type="entry name" value="AB HYDROLASE SUPERFAMILY PROTEIN C4A8.06C"/>
    <property type="match status" value="1"/>
</dbReference>
<dbReference type="InterPro" id="IPR013094">
    <property type="entry name" value="AB_hydrolase_3"/>
</dbReference>